<comment type="caution">
    <text evidence="2">The sequence shown here is derived from an EMBL/GenBank/DDBJ whole genome shotgun (WGS) entry which is preliminary data.</text>
</comment>
<dbReference type="AlphaFoldDB" id="A0AAD5GAQ9"/>
<proteinExistence type="predicted"/>
<dbReference type="EMBL" id="JAMZMK010009935">
    <property type="protein sequence ID" value="KAI7733601.1"/>
    <property type="molecule type" value="Genomic_DNA"/>
</dbReference>
<evidence type="ECO:0000313" key="2">
    <source>
        <dbReference type="EMBL" id="KAI7733601.1"/>
    </source>
</evidence>
<organism evidence="2 3">
    <name type="scientific">Ambrosia artemisiifolia</name>
    <name type="common">Common ragweed</name>
    <dbReference type="NCBI Taxonomy" id="4212"/>
    <lineage>
        <taxon>Eukaryota</taxon>
        <taxon>Viridiplantae</taxon>
        <taxon>Streptophyta</taxon>
        <taxon>Embryophyta</taxon>
        <taxon>Tracheophyta</taxon>
        <taxon>Spermatophyta</taxon>
        <taxon>Magnoliopsida</taxon>
        <taxon>eudicotyledons</taxon>
        <taxon>Gunneridae</taxon>
        <taxon>Pentapetalae</taxon>
        <taxon>asterids</taxon>
        <taxon>campanulids</taxon>
        <taxon>Asterales</taxon>
        <taxon>Asteraceae</taxon>
        <taxon>Asteroideae</taxon>
        <taxon>Heliantheae alliance</taxon>
        <taxon>Heliantheae</taxon>
        <taxon>Ambrosia</taxon>
    </lineage>
</organism>
<dbReference type="Proteomes" id="UP001206925">
    <property type="component" value="Unassembled WGS sequence"/>
</dbReference>
<feature type="compositionally biased region" description="Polar residues" evidence="1">
    <location>
        <begin position="38"/>
        <end position="63"/>
    </location>
</feature>
<evidence type="ECO:0000256" key="1">
    <source>
        <dbReference type="SAM" id="MobiDB-lite"/>
    </source>
</evidence>
<feature type="non-terminal residue" evidence="2">
    <location>
        <position position="1"/>
    </location>
</feature>
<feature type="region of interest" description="Disordered" evidence="1">
    <location>
        <begin position="23"/>
        <end position="63"/>
    </location>
</feature>
<gene>
    <name evidence="2" type="ORF">M8C21_032454</name>
</gene>
<reference evidence="2" key="1">
    <citation type="submission" date="2022-06" db="EMBL/GenBank/DDBJ databases">
        <title>Uncovering the hologenomic basis of an extraordinary plant invasion.</title>
        <authorList>
            <person name="Bieker V.C."/>
            <person name="Martin M.D."/>
            <person name="Gilbert T."/>
            <person name="Hodgins K."/>
            <person name="Battlay P."/>
            <person name="Petersen B."/>
            <person name="Wilson J."/>
        </authorList>
    </citation>
    <scope>NUCLEOTIDE SEQUENCE</scope>
    <source>
        <strain evidence="2">AA19_3_7</strain>
        <tissue evidence="2">Leaf</tissue>
    </source>
</reference>
<sequence>DHSYQVFIIIDKSMQTETKLCPLNIQRPHHPPVKGTESRSQGTPNNPSNVGKEMNNQQKRCATDEVSTNAFNTKNKYGLGSDEFKKLKKEILSLVGSIVERIKHDPYKLNIFAERTEQIKNKLFEGYPNEPSDDTKFAMGI</sequence>
<keyword evidence="3" id="KW-1185">Reference proteome</keyword>
<accession>A0AAD5GAQ9</accession>
<protein>
    <submittedName>
        <fullName evidence="2">Uncharacterized protein</fullName>
    </submittedName>
</protein>
<evidence type="ECO:0000313" key="3">
    <source>
        <dbReference type="Proteomes" id="UP001206925"/>
    </source>
</evidence>
<name>A0AAD5GAQ9_AMBAR</name>
<feature type="non-terminal residue" evidence="2">
    <location>
        <position position="141"/>
    </location>
</feature>